<dbReference type="GO" id="GO:0008757">
    <property type="term" value="F:S-adenosylmethionine-dependent methyltransferase activity"/>
    <property type="evidence" value="ECO:0007669"/>
    <property type="project" value="InterPro"/>
</dbReference>
<sequence length="778" mass="86788">MDPFRKLPTDIILQILKSCCDFTSLDGLLQMSPVVNDLFTYFYAEITEAVLVSCPMTGNGIEEDFKLLVAIYSTATFTPSTILDFLQRTPGDPFPPALEAFQSFRSLDSDAALRRVVSTAANIHRLACACLDTFIHRIKTTTPSRATVSDGKLYSWLWNREPDPPAEPFQSKGTHHPRWVEQYRVHRVLWAIQIYSELCAAAEKRWSWSQDDIDRLFDKDVTMADSVLLREDEVPAITECLNDLSPTPLSPVHVKFPALTHLPSPENLAVKSCWALPSVPLARRTISPETHTWGNTRSNYQPRNINPAMEVDAATLFNALGERYEHAYADSPGLLQVTEYVVSKLPCSSHVLDVGCGTGKPVAAALASAGHTVYGIDVAENMVRIAASQVQGTFSTADMRTYSPPVKMDAVFAIYSLFQILPSDTHKVVYRFAEWLKEDGILVLGVSPSSALVGGKGVHDPVWDCMKSKVTWMERPVSELYFSQTAWLNLLREAGFAFEVEKMFNYISKDPKHKRTETHYLIVGRKSESHPLLGPYPFPEGLPGKSMRNEPAWRRLQGHLFLKDDERMKLSSMLEGHQRVLDIGGELEGFLGKASTGNKFVETLATPLDKLSYPDAQFDAVIATMSLDYVDDLRGFLLEVIRVVDKSSSNARVILIQGAPYNEVHKLVNTVCSPLSVTNPGPAHQGRLLHSAMKVLAEVGLGRTSLRPLSTSYSFAENSPSDRSNELAEMLCNVWFPGEEKHQQMKQQLISPIENLLHDHPGFLQNELVILEAVLDDQ</sequence>
<keyword evidence="2" id="KW-0808">Transferase</keyword>
<dbReference type="InterPro" id="IPR013216">
    <property type="entry name" value="Methyltransf_11"/>
</dbReference>
<feature type="domain" description="Methyltransferase" evidence="4">
    <location>
        <begin position="351"/>
        <end position="440"/>
    </location>
</feature>
<proteinExistence type="predicted"/>
<keyword evidence="6" id="KW-1185">Reference proteome</keyword>
<evidence type="ECO:0008006" key="7">
    <source>
        <dbReference type="Google" id="ProtNLM"/>
    </source>
</evidence>
<evidence type="ECO:0000256" key="2">
    <source>
        <dbReference type="ARBA" id="ARBA00022679"/>
    </source>
</evidence>
<dbReference type="PANTHER" id="PTHR43861">
    <property type="entry name" value="TRANS-ACONITATE 2-METHYLTRANSFERASE-RELATED"/>
    <property type="match status" value="1"/>
</dbReference>
<evidence type="ECO:0000259" key="4">
    <source>
        <dbReference type="Pfam" id="PF13649"/>
    </source>
</evidence>
<accession>A0A8H4H855</accession>
<dbReference type="InterPro" id="IPR029063">
    <property type="entry name" value="SAM-dependent_MTases_sf"/>
</dbReference>
<evidence type="ECO:0000313" key="5">
    <source>
        <dbReference type="EMBL" id="KAF4237595.1"/>
    </source>
</evidence>
<dbReference type="PANTHER" id="PTHR43861:SF1">
    <property type="entry name" value="TRANS-ACONITATE 2-METHYLTRANSFERASE"/>
    <property type="match status" value="1"/>
</dbReference>
<evidence type="ECO:0000256" key="1">
    <source>
        <dbReference type="ARBA" id="ARBA00022603"/>
    </source>
</evidence>
<protein>
    <recommendedName>
        <fullName evidence="7">Methyltransferase type 11 domain-containing protein</fullName>
    </recommendedName>
</protein>
<dbReference type="EMBL" id="JAAAPX010000044">
    <property type="protein sequence ID" value="KAF4237595.1"/>
    <property type="molecule type" value="Genomic_DNA"/>
</dbReference>
<name>A0A8H4H855_9EURO</name>
<dbReference type="Proteomes" id="UP000653565">
    <property type="component" value="Unassembled WGS sequence"/>
</dbReference>
<keyword evidence="1" id="KW-0489">Methyltransferase</keyword>
<dbReference type="GO" id="GO:0032259">
    <property type="term" value="P:methylation"/>
    <property type="evidence" value="ECO:0007669"/>
    <property type="project" value="UniProtKB-KW"/>
</dbReference>
<evidence type="ECO:0000313" key="6">
    <source>
        <dbReference type="Proteomes" id="UP000653565"/>
    </source>
</evidence>
<organism evidence="5 6">
    <name type="scientific">Aspergillus fumigatiaffinis</name>
    <dbReference type="NCBI Taxonomy" id="340414"/>
    <lineage>
        <taxon>Eukaryota</taxon>
        <taxon>Fungi</taxon>
        <taxon>Dikarya</taxon>
        <taxon>Ascomycota</taxon>
        <taxon>Pezizomycotina</taxon>
        <taxon>Eurotiomycetes</taxon>
        <taxon>Eurotiomycetidae</taxon>
        <taxon>Eurotiales</taxon>
        <taxon>Aspergillaceae</taxon>
        <taxon>Aspergillus</taxon>
        <taxon>Aspergillus subgen. Fumigati</taxon>
    </lineage>
</organism>
<dbReference type="Pfam" id="PF13649">
    <property type="entry name" value="Methyltransf_25"/>
    <property type="match status" value="1"/>
</dbReference>
<dbReference type="AlphaFoldDB" id="A0A8H4H855"/>
<evidence type="ECO:0000259" key="3">
    <source>
        <dbReference type="Pfam" id="PF08241"/>
    </source>
</evidence>
<dbReference type="InterPro" id="IPR041698">
    <property type="entry name" value="Methyltransf_25"/>
</dbReference>
<feature type="domain" description="Methyltransferase type 11" evidence="3">
    <location>
        <begin position="594"/>
        <end position="646"/>
    </location>
</feature>
<gene>
    <name evidence="5" type="ORF">CNMCM6805_006926</name>
</gene>
<reference evidence="5" key="1">
    <citation type="journal article" date="2020" name="bioRxiv">
        <title>Genomic and phenotypic heterogeneity of clinical isolates of the human pathogens Aspergillus fumigatus, Aspergillus lentulus and Aspergillus fumigatiaffinis.</title>
        <authorList>
            <person name="dos Santos R.A.C."/>
            <person name="Steenwyk J.L."/>
            <person name="Rivero-Menendez O."/>
            <person name="Mead M.E."/>
            <person name="Silva L.P."/>
            <person name="Bastos R.W."/>
            <person name="Alastruey-Izquierdo A."/>
            <person name="Goldman G.H."/>
            <person name="Rokas A."/>
        </authorList>
    </citation>
    <scope>NUCLEOTIDE SEQUENCE</scope>
    <source>
        <strain evidence="5">CNM-CM6805</strain>
    </source>
</reference>
<dbReference type="OrthoDB" id="540004at2759"/>
<dbReference type="Gene3D" id="3.40.50.150">
    <property type="entry name" value="Vaccinia Virus protein VP39"/>
    <property type="match status" value="1"/>
</dbReference>
<dbReference type="CDD" id="cd02440">
    <property type="entry name" value="AdoMet_MTases"/>
    <property type="match status" value="1"/>
</dbReference>
<dbReference type="Pfam" id="PF08241">
    <property type="entry name" value="Methyltransf_11"/>
    <property type="match status" value="1"/>
</dbReference>
<dbReference type="SUPFAM" id="SSF53335">
    <property type="entry name" value="S-adenosyl-L-methionine-dependent methyltransferases"/>
    <property type="match status" value="2"/>
</dbReference>
<reference evidence="5" key="2">
    <citation type="submission" date="2020-04" db="EMBL/GenBank/DDBJ databases">
        <authorList>
            <person name="Santos R.A.C."/>
            <person name="Steenwyk J.L."/>
            <person name="Rivero-Menendez O."/>
            <person name="Mead M.E."/>
            <person name="Silva L.P."/>
            <person name="Bastos R.W."/>
            <person name="Alastruey-Izquierdo A."/>
            <person name="Goldman G.H."/>
            <person name="Rokas A."/>
        </authorList>
    </citation>
    <scope>NUCLEOTIDE SEQUENCE</scope>
    <source>
        <strain evidence="5">CNM-CM6805</strain>
    </source>
</reference>
<comment type="caution">
    <text evidence="5">The sequence shown here is derived from an EMBL/GenBank/DDBJ whole genome shotgun (WGS) entry which is preliminary data.</text>
</comment>